<dbReference type="PANTHER" id="PTHR11808:SF80">
    <property type="entry name" value="CYSTATHIONINE GAMMA-LYASE"/>
    <property type="match status" value="1"/>
</dbReference>
<dbReference type="PIRSF" id="PIRSF001434">
    <property type="entry name" value="CGS"/>
    <property type="match status" value="1"/>
</dbReference>
<evidence type="ECO:0000256" key="4">
    <source>
        <dbReference type="ARBA" id="ARBA00047199"/>
    </source>
</evidence>
<comment type="catalytic activity">
    <reaction evidence="5">
        <text>L-homocysteine + H2O = 2-oxobutanoate + hydrogen sulfide + NH4(+) + H(+)</text>
        <dbReference type="Rhea" id="RHEA:14501"/>
        <dbReference type="ChEBI" id="CHEBI:15377"/>
        <dbReference type="ChEBI" id="CHEBI:15378"/>
        <dbReference type="ChEBI" id="CHEBI:16763"/>
        <dbReference type="ChEBI" id="CHEBI:28938"/>
        <dbReference type="ChEBI" id="CHEBI:29919"/>
        <dbReference type="ChEBI" id="CHEBI:58199"/>
        <dbReference type="EC" id="4.4.1.2"/>
    </reaction>
    <physiologicalReaction direction="left-to-right" evidence="5">
        <dbReference type="Rhea" id="RHEA:14502"/>
    </physiologicalReaction>
</comment>
<dbReference type="EMBL" id="QGDL01000020">
    <property type="protein sequence ID" value="PWJ21453.1"/>
    <property type="molecule type" value="Genomic_DNA"/>
</dbReference>
<dbReference type="AlphaFoldDB" id="A0A2Y9BN30"/>
<keyword evidence="10" id="KW-1185">Reference proteome</keyword>
<dbReference type="OrthoDB" id="9780685at2"/>
<keyword evidence="2 7" id="KW-0663">Pyridoxal phosphate</keyword>
<protein>
    <recommendedName>
        <fullName evidence="3">homocysteine desulfhydrase</fullName>
        <ecNumber evidence="3">4.4.1.2</ecNumber>
    </recommendedName>
    <alternativeName>
        <fullName evidence="4">Homocysteine desulfhydrase</fullName>
    </alternativeName>
</protein>
<dbReference type="GO" id="GO:0030170">
    <property type="term" value="F:pyridoxal phosphate binding"/>
    <property type="evidence" value="ECO:0007669"/>
    <property type="project" value="InterPro"/>
</dbReference>
<comment type="similarity">
    <text evidence="8">Belongs to the trans-sulfuration enzymes family.</text>
</comment>
<evidence type="ECO:0000256" key="5">
    <source>
        <dbReference type="ARBA" id="ARBA00048780"/>
    </source>
</evidence>
<dbReference type="Proteomes" id="UP000245845">
    <property type="component" value="Unassembled WGS sequence"/>
</dbReference>
<dbReference type="InterPro" id="IPR015424">
    <property type="entry name" value="PyrdxlP-dep_Trfase"/>
</dbReference>
<dbReference type="InterPro" id="IPR015422">
    <property type="entry name" value="PyrdxlP-dep_Trfase_small"/>
</dbReference>
<reference evidence="9 10" key="1">
    <citation type="submission" date="2018-05" db="EMBL/GenBank/DDBJ databases">
        <title>The Hungate 1000. A catalogue of reference genomes from the rumen microbiome.</title>
        <authorList>
            <person name="Kelly W."/>
        </authorList>
    </citation>
    <scope>NUCLEOTIDE SEQUENCE [LARGE SCALE GENOMIC DNA]</scope>
    <source>
        <strain evidence="9 10">NLAE-zl-C242</strain>
    </source>
</reference>
<dbReference type="InterPro" id="IPR000277">
    <property type="entry name" value="Cys/Met-Metab_PyrdxlP-dep_enz"/>
</dbReference>
<dbReference type="RefSeq" id="WP_109733656.1">
    <property type="nucleotide sequence ID" value="NZ_BAAACK010000021.1"/>
</dbReference>
<proteinExistence type="inferred from homology"/>
<dbReference type="PANTHER" id="PTHR11808">
    <property type="entry name" value="TRANS-SULFURATION ENZYME FAMILY MEMBER"/>
    <property type="match status" value="1"/>
</dbReference>
<dbReference type="InterPro" id="IPR015421">
    <property type="entry name" value="PyrdxlP-dep_Trfase_major"/>
</dbReference>
<keyword evidence="9" id="KW-0456">Lyase</keyword>
<dbReference type="GO" id="GO:0019346">
    <property type="term" value="P:transsulfuration"/>
    <property type="evidence" value="ECO:0007669"/>
    <property type="project" value="InterPro"/>
</dbReference>
<comment type="catalytic activity">
    <reaction evidence="6">
        <text>L-methionine + H2O = methanethiol + 2-oxobutanoate + NH4(+)</text>
        <dbReference type="Rhea" id="RHEA:23800"/>
        <dbReference type="ChEBI" id="CHEBI:15377"/>
        <dbReference type="ChEBI" id="CHEBI:16007"/>
        <dbReference type="ChEBI" id="CHEBI:16763"/>
        <dbReference type="ChEBI" id="CHEBI:28938"/>
        <dbReference type="ChEBI" id="CHEBI:57844"/>
        <dbReference type="EC" id="4.4.1.11"/>
    </reaction>
    <physiologicalReaction direction="left-to-right" evidence="6">
        <dbReference type="Rhea" id="RHEA:23801"/>
    </physiologicalReaction>
</comment>
<comment type="caution">
    <text evidence="9">The sequence shown here is derived from an EMBL/GenBank/DDBJ whole genome shotgun (WGS) entry which is preliminary data.</text>
</comment>
<dbReference type="SUPFAM" id="SSF53383">
    <property type="entry name" value="PLP-dependent transferases"/>
    <property type="match status" value="1"/>
</dbReference>
<dbReference type="GO" id="GO:0018826">
    <property type="term" value="F:methionine gamma-lyase activity"/>
    <property type="evidence" value="ECO:0007669"/>
    <property type="project" value="UniProtKB-EC"/>
</dbReference>
<dbReference type="EC" id="4.4.1.2" evidence="3"/>
<evidence type="ECO:0000256" key="8">
    <source>
        <dbReference type="RuleBase" id="RU362118"/>
    </source>
</evidence>
<dbReference type="GO" id="GO:0005737">
    <property type="term" value="C:cytoplasm"/>
    <property type="evidence" value="ECO:0007669"/>
    <property type="project" value="TreeGrafter"/>
</dbReference>
<evidence type="ECO:0000313" key="9">
    <source>
        <dbReference type="EMBL" id="PWJ21453.1"/>
    </source>
</evidence>
<evidence type="ECO:0000256" key="3">
    <source>
        <dbReference type="ARBA" id="ARBA00047175"/>
    </source>
</evidence>
<evidence type="ECO:0000256" key="2">
    <source>
        <dbReference type="ARBA" id="ARBA00022898"/>
    </source>
</evidence>
<feature type="modified residue" description="N6-(pyridoxal phosphate)lysine" evidence="7">
    <location>
        <position position="206"/>
    </location>
</feature>
<comment type="cofactor">
    <cofactor evidence="1 8">
        <name>pyridoxal 5'-phosphate</name>
        <dbReference type="ChEBI" id="CHEBI:597326"/>
    </cofactor>
</comment>
<gene>
    <name evidence="9" type="ORF">A8806_12022</name>
</gene>
<evidence type="ECO:0000256" key="6">
    <source>
        <dbReference type="ARBA" id="ARBA00052699"/>
    </source>
</evidence>
<name>A0A2Y9BN30_9FIRM</name>
<dbReference type="Pfam" id="PF01053">
    <property type="entry name" value="Cys_Met_Meta_PP"/>
    <property type="match status" value="1"/>
</dbReference>
<evidence type="ECO:0000256" key="1">
    <source>
        <dbReference type="ARBA" id="ARBA00001933"/>
    </source>
</evidence>
<evidence type="ECO:0000313" key="10">
    <source>
        <dbReference type="Proteomes" id="UP000245845"/>
    </source>
</evidence>
<evidence type="ECO:0000256" key="7">
    <source>
        <dbReference type="PIRSR" id="PIRSR001434-2"/>
    </source>
</evidence>
<dbReference type="GO" id="GO:0047982">
    <property type="term" value="F:homocysteine desulfhydrase activity"/>
    <property type="evidence" value="ECO:0007669"/>
    <property type="project" value="UniProtKB-EC"/>
</dbReference>
<dbReference type="Gene3D" id="3.40.640.10">
    <property type="entry name" value="Type I PLP-dependent aspartate aminotransferase-like (Major domain)"/>
    <property type="match status" value="1"/>
</dbReference>
<accession>A0A2Y9BN30</accession>
<sequence length="391" mass="43172">MQNKEDRLAITHLGEEQSKYMNAVVPPVFMNSLHVFDSLESYASHQEDQAYVYGRAANPTVHILEEKAAALEKGAAAIAFSSGMAAASAAILAVCHAGSHVICMRDVYQPVKNILNRYFIPKMGITVSYWDGIDLNRLEDLIQDNTDMILLESPATFVFTVTDIAGAARVAKAHGIKTYIDNTFCTPLFQKPLTMGIDIVMHTLSKYIGGHSDIIGGILVVQDEELGKLIRETIRELFGGILGPMEAWLGIRGLRTMHLRVEQHQQTAMEVADYLEHHPKVERVYYTGLASHPQAELIKRQQSGHTGLMSFVLKGDPEKAVKAVNSLNVFEIGCSWGGFESLALCPLINYKKEELEFLNLNGHDSGLIRIHCGLEGADVLIGDLEQALEKI</sequence>
<dbReference type="Gene3D" id="3.90.1150.10">
    <property type="entry name" value="Aspartate Aminotransferase, domain 1"/>
    <property type="match status" value="1"/>
</dbReference>
<dbReference type="FunFam" id="3.40.640.10:FF:000046">
    <property type="entry name" value="Cystathionine gamma-lyase"/>
    <property type="match status" value="1"/>
</dbReference>
<organism evidence="9 10">
    <name type="scientific">Faecalicatena orotica</name>
    <dbReference type="NCBI Taxonomy" id="1544"/>
    <lineage>
        <taxon>Bacteria</taxon>
        <taxon>Bacillati</taxon>
        <taxon>Bacillota</taxon>
        <taxon>Clostridia</taxon>
        <taxon>Lachnospirales</taxon>
        <taxon>Lachnospiraceae</taxon>
        <taxon>Faecalicatena</taxon>
    </lineage>
</organism>